<evidence type="ECO:0000259" key="9">
    <source>
        <dbReference type="Pfam" id="PF07915"/>
    </source>
</evidence>
<feature type="domain" description="Protein OS9-like" evidence="9">
    <location>
        <begin position="309"/>
        <end position="383"/>
    </location>
</feature>
<dbReference type="GO" id="GO:0030968">
    <property type="term" value="P:endoplasmic reticulum unfolded protein response"/>
    <property type="evidence" value="ECO:0007669"/>
    <property type="project" value="InterPro"/>
</dbReference>
<reference evidence="10" key="1">
    <citation type="submission" date="2021-12" db="EMBL/GenBank/DDBJ databases">
        <authorList>
            <person name="King R."/>
        </authorList>
    </citation>
    <scope>NUCLEOTIDE SEQUENCE</scope>
</reference>
<evidence type="ECO:0000256" key="5">
    <source>
        <dbReference type="ARBA" id="ARBA00023157"/>
    </source>
</evidence>
<evidence type="ECO:0000313" key="11">
    <source>
        <dbReference type="Proteomes" id="UP001154078"/>
    </source>
</evidence>
<evidence type="ECO:0000313" key="10">
    <source>
        <dbReference type="EMBL" id="CAH0553589.1"/>
    </source>
</evidence>
<keyword evidence="3" id="KW-0677">Repeat</keyword>
<dbReference type="InterPro" id="IPR009011">
    <property type="entry name" value="Man6P_isomerase_rcpt-bd_dom_sf"/>
</dbReference>
<evidence type="ECO:0000256" key="2">
    <source>
        <dbReference type="ARBA" id="ARBA00022729"/>
    </source>
</evidence>
<proteinExistence type="predicted"/>
<dbReference type="FunFam" id="2.70.130.10:FF:000001">
    <property type="entry name" value="Endoplasmic reticulum lectin 1"/>
    <property type="match status" value="1"/>
</dbReference>
<name>A0A9P0B073_BRAAE</name>
<evidence type="ECO:0000256" key="7">
    <source>
        <dbReference type="ARBA" id="ARBA00041108"/>
    </source>
</evidence>
<protein>
    <recommendedName>
        <fullName evidence="7">Endoplasmic reticulum lectin 1</fullName>
    </recommendedName>
    <alternativeName>
        <fullName evidence="8">ER lectin</fullName>
    </alternativeName>
</protein>
<dbReference type="GO" id="GO:0030970">
    <property type="term" value="P:retrograde protein transport, ER to cytosol"/>
    <property type="evidence" value="ECO:0007669"/>
    <property type="project" value="TreeGrafter"/>
</dbReference>
<keyword evidence="5" id="KW-1015">Disulfide bond</keyword>
<sequence length="464" mass="53427">MDKFTVVSVLCSALIANAQQDVKGFDDTVLFDIFWPGNNVDEELGKNEEIIVTSAHQEKYRCILPSIQEKESQADEKYDGPTALDLISPLFTQSTCSYRFETYWTYEVCHGRFIRQYHEDREGKKVKLQEYKLGQWEEKTYDRILEKVKAEEQDKSHQIPLKKIDNINLPYLEVSMENGTLCDLNYNKPRSTKVLYVCYVHGKNEVYSLKETSTCQYEIIILSPFLCSHPKYKPKETGENKINCMPLEGAPDKPYSLMKMKIDSLKLRRNSDFDRIKVEIIDIKDSIKPPAKKPNLDPSPVKSFLTGKNCLNGGTGWWKYEFCYGKSVEQYHVDKDFKKTAIKLGRFNKETHLDWIKTHPQKRPKPKGERKQLSHFYSDGDVCDKTGKPRQTEVKLKCLENTSPSAVSLYLLEPRYCEYILGVESPLICDILAAADENGLVEDNMVDILDGGETVSETTVNIRL</sequence>
<organism evidence="10 11">
    <name type="scientific">Brassicogethes aeneus</name>
    <name type="common">Rape pollen beetle</name>
    <name type="synonym">Meligethes aeneus</name>
    <dbReference type="NCBI Taxonomy" id="1431903"/>
    <lineage>
        <taxon>Eukaryota</taxon>
        <taxon>Metazoa</taxon>
        <taxon>Ecdysozoa</taxon>
        <taxon>Arthropoda</taxon>
        <taxon>Hexapoda</taxon>
        <taxon>Insecta</taxon>
        <taxon>Pterygota</taxon>
        <taxon>Neoptera</taxon>
        <taxon>Endopterygota</taxon>
        <taxon>Coleoptera</taxon>
        <taxon>Polyphaga</taxon>
        <taxon>Cucujiformia</taxon>
        <taxon>Nitidulidae</taxon>
        <taxon>Meligethinae</taxon>
        <taxon>Brassicogethes</taxon>
    </lineage>
</organism>
<dbReference type="Gene3D" id="2.70.130.10">
    <property type="entry name" value="Mannose-6-phosphate receptor binding domain"/>
    <property type="match status" value="2"/>
</dbReference>
<dbReference type="PANTHER" id="PTHR15414:SF0">
    <property type="entry name" value="ENDOPLASMIC RETICULUM LECTIN 1"/>
    <property type="match status" value="1"/>
</dbReference>
<feature type="domain" description="Protein OS9-like" evidence="9">
    <location>
        <begin position="95"/>
        <end position="182"/>
    </location>
</feature>
<evidence type="ECO:0000256" key="8">
    <source>
        <dbReference type="ARBA" id="ARBA00041661"/>
    </source>
</evidence>
<keyword evidence="4" id="KW-0256">Endoplasmic reticulum</keyword>
<dbReference type="Pfam" id="PF07915">
    <property type="entry name" value="PRKCSH"/>
    <property type="match status" value="2"/>
</dbReference>
<gene>
    <name evidence="10" type="ORF">MELIAE_LOCUS5551</name>
</gene>
<accession>A0A9P0B073</accession>
<comment type="function">
    <text evidence="6">Probable lectin that binds selectively to improperly folded lumenal proteins. May function in endoplasmic reticulum quality control and endoplasmic reticulum-associated degradation (ERAD) of both non-glycosylated proteins and glycoproteins.</text>
</comment>
<dbReference type="AlphaFoldDB" id="A0A9P0B073"/>
<evidence type="ECO:0000256" key="4">
    <source>
        <dbReference type="ARBA" id="ARBA00022824"/>
    </source>
</evidence>
<evidence type="ECO:0000256" key="3">
    <source>
        <dbReference type="ARBA" id="ARBA00022737"/>
    </source>
</evidence>
<keyword evidence="11" id="KW-1185">Reference proteome</keyword>
<dbReference type="InterPro" id="IPR045149">
    <property type="entry name" value="OS-9-like"/>
</dbReference>
<dbReference type="SUPFAM" id="SSF50911">
    <property type="entry name" value="Mannose 6-phosphate receptor domain"/>
    <property type="match status" value="2"/>
</dbReference>
<dbReference type="GO" id="GO:0005788">
    <property type="term" value="C:endoplasmic reticulum lumen"/>
    <property type="evidence" value="ECO:0007669"/>
    <property type="project" value="UniProtKB-SubCell"/>
</dbReference>
<dbReference type="PANTHER" id="PTHR15414">
    <property type="entry name" value="OS-9-RELATED"/>
    <property type="match status" value="1"/>
</dbReference>
<evidence type="ECO:0000256" key="6">
    <source>
        <dbReference type="ARBA" id="ARBA00037585"/>
    </source>
</evidence>
<evidence type="ECO:0000256" key="1">
    <source>
        <dbReference type="ARBA" id="ARBA00004319"/>
    </source>
</evidence>
<dbReference type="OrthoDB" id="239053at2759"/>
<keyword evidence="2" id="KW-0732">Signal</keyword>
<dbReference type="Proteomes" id="UP001154078">
    <property type="component" value="Chromosome 3"/>
</dbReference>
<dbReference type="FunFam" id="2.70.130.10:FF:000003">
    <property type="entry name" value="Endoplasmic reticulum lectin 1"/>
    <property type="match status" value="1"/>
</dbReference>
<dbReference type="EMBL" id="OV121134">
    <property type="protein sequence ID" value="CAH0553589.1"/>
    <property type="molecule type" value="Genomic_DNA"/>
</dbReference>
<dbReference type="InterPro" id="IPR012913">
    <property type="entry name" value="OS9-like_dom"/>
</dbReference>
<comment type="subcellular location">
    <subcellularLocation>
        <location evidence="1">Endoplasmic reticulum lumen</location>
    </subcellularLocation>
</comment>